<gene>
    <name evidence="5" type="ORF">SAMN02745220_05302</name>
</gene>
<evidence type="ECO:0000256" key="1">
    <source>
        <dbReference type="ARBA" id="ARBA00023015"/>
    </source>
</evidence>
<dbReference type="Gene3D" id="1.10.10.60">
    <property type="entry name" value="Homeodomain-like"/>
    <property type="match status" value="1"/>
</dbReference>
<keyword evidence="6" id="KW-1185">Reference proteome</keyword>
<accession>A0A1M7YM71</accession>
<proteinExistence type="predicted"/>
<reference evidence="5 6" key="1">
    <citation type="submission" date="2016-12" db="EMBL/GenBank/DDBJ databases">
        <authorList>
            <person name="Song W.-J."/>
            <person name="Kurnit D.M."/>
        </authorList>
    </citation>
    <scope>NUCLEOTIDE SEQUENCE [LARGE SCALE GENOMIC DNA]</scope>
    <source>
        <strain evidence="5 6">DSM 18488</strain>
    </source>
</reference>
<keyword evidence="2 5" id="KW-0238">DNA-binding</keyword>
<evidence type="ECO:0000256" key="3">
    <source>
        <dbReference type="ARBA" id="ARBA00023163"/>
    </source>
</evidence>
<dbReference type="InterPro" id="IPR003313">
    <property type="entry name" value="AraC-bd"/>
</dbReference>
<evidence type="ECO:0000259" key="4">
    <source>
        <dbReference type="PROSITE" id="PS01124"/>
    </source>
</evidence>
<dbReference type="PANTHER" id="PTHR46796">
    <property type="entry name" value="HTH-TYPE TRANSCRIPTIONAL ACTIVATOR RHAS-RELATED"/>
    <property type="match status" value="1"/>
</dbReference>
<dbReference type="InterPro" id="IPR050204">
    <property type="entry name" value="AraC_XylS_family_regulators"/>
</dbReference>
<dbReference type="InterPro" id="IPR009057">
    <property type="entry name" value="Homeodomain-like_sf"/>
</dbReference>
<dbReference type="InterPro" id="IPR037923">
    <property type="entry name" value="HTH-like"/>
</dbReference>
<organism evidence="5 6">
    <name type="scientific">Desulfopila aestuarii DSM 18488</name>
    <dbReference type="NCBI Taxonomy" id="1121416"/>
    <lineage>
        <taxon>Bacteria</taxon>
        <taxon>Pseudomonadati</taxon>
        <taxon>Thermodesulfobacteriota</taxon>
        <taxon>Desulfobulbia</taxon>
        <taxon>Desulfobulbales</taxon>
        <taxon>Desulfocapsaceae</taxon>
        <taxon>Desulfopila</taxon>
    </lineage>
</organism>
<evidence type="ECO:0000313" key="6">
    <source>
        <dbReference type="Proteomes" id="UP000184603"/>
    </source>
</evidence>
<keyword evidence="3" id="KW-0804">Transcription</keyword>
<feature type="domain" description="HTH araC/xylS-type" evidence="4">
    <location>
        <begin position="174"/>
        <end position="271"/>
    </location>
</feature>
<name>A0A1M7YM71_9BACT</name>
<keyword evidence="1" id="KW-0805">Transcription regulation</keyword>
<dbReference type="PROSITE" id="PS01124">
    <property type="entry name" value="HTH_ARAC_FAMILY_2"/>
    <property type="match status" value="1"/>
</dbReference>
<evidence type="ECO:0000256" key="2">
    <source>
        <dbReference type="ARBA" id="ARBA00023125"/>
    </source>
</evidence>
<sequence length="273" mass="30894">MIQEKATLSRSANLDNLLLFQARYQHFRFDRHFHDEFALGVMEHGVQKFHCRGIEQCAPKGTLITVNPDEIHDGMSADQGEFRYRILYIPYALLQRIGHGMVAEGRSHCFKNPVTFDRQLAIKLSALFMMQADPQSEVLELQSCLYPIVATILSRHGTERDRLPCYTKKPQPVAKACEFINDLAQEPLTLDDIASAAALSRYHFLRLFSDAMGVSPYAFLLHRRLQIAREQIRAGCSLADAALAAGFADQSHMSKKFKAAYGITPRQYQKAVC</sequence>
<evidence type="ECO:0000313" key="5">
    <source>
        <dbReference type="EMBL" id="SHO53773.1"/>
    </source>
</evidence>
<dbReference type="Proteomes" id="UP000184603">
    <property type="component" value="Unassembled WGS sequence"/>
</dbReference>
<dbReference type="PANTHER" id="PTHR46796:SF2">
    <property type="entry name" value="TRANSCRIPTIONAL REGULATORY PROTEIN"/>
    <property type="match status" value="1"/>
</dbReference>
<dbReference type="SUPFAM" id="SSF46689">
    <property type="entry name" value="Homeodomain-like"/>
    <property type="match status" value="2"/>
</dbReference>
<dbReference type="EMBL" id="FRFE01000076">
    <property type="protein sequence ID" value="SHO53773.1"/>
    <property type="molecule type" value="Genomic_DNA"/>
</dbReference>
<dbReference type="Pfam" id="PF12833">
    <property type="entry name" value="HTH_18"/>
    <property type="match status" value="1"/>
</dbReference>
<dbReference type="GO" id="GO:0043565">
    <property type="term" value="F:sequence-specific DNA binding"/>
    <property type="evidence" value="ECO:0007669"/>
    <property type="project" value="InterPro"/>
</dbReference>
<dbReference type="RefSeq" id="WP_073617280.1">
    <property type="nucleotide sequence ID" value="NZ_FRFE01000076.1"/>
</dbReference>
<dbReference type="InterPro" id="IPR018060">
    <property type="entry name" value="HTH_AraC"/>
</dbReference>
<dbReference type="SUPFAM" id="SSF51215">
    <property type="entry name" value="Regulatory protein AraC"/>
    <property type="match status" value="1"/>
</dbReference>
<protein>
    <submittedName>
        <fullName evidence="5">AraC-type DNA-binding protein</fullName>
    </submittedName>
</protein>
<dbReference type="OrthoDB" id="112032at2"/>
<dbReference type="STRING" id="1121416.SAMN02745220_05302"/>
<dbReference type="SMART" id="SM00342">
    <property type="entry name" value="HTH_ARAC"/>
    <property type="match status" value="1"/>
</dbReference>
<dbReference type="Pfam" id="PF02311">
    <property type="entry name" value="AraC_binding"/>
    <property type="match status" value="1"/>
</dbReference>
<dbReference type="GO" id="GO:0003700">
    <property type="term" value="F:DNA-binding transcription factor activity"/>
    <property type="evidence" value="ECO:0007669"/>
    <property type="project" value="InterPro"/>
</dbReference>
<dbReference type="AlphaFoldDB" id="A0A1M7YM71"/>